<accession>A0AAD7DRL2</accession>
<feature type="non-terminal residue" evidence="1">
    <location>
        <position position="1"/>
    </location>
</feature>
<organism evidence="1 2">
    <name type="scientific">Mycena rosella</name>
    <name type="common">Pink bonnet</name>
    <name type="synonym">Agaricus rosellus</name>
    <dbReference type="NCBI Taxonomy" id="1033263"/>
    <lineage>
        <taxon>Eukaryota</taxon>
        <taxon>Fungi</taxon>
        <taxon>Dikarya</taxon>
        <taxon>Basidiomycota</taxon>
        <taxon>Agaricomycotina</taxon>
        <taxon>Agaricomycetes</taxon>
        <taxon>Agaricomycetidae</taxon>
        <taxon>Agaricales</taxon>
        <taxon>Marasmiineae</taxon>
        <taxon>Mycenaceae</taxon>
        <taxon>Mycena</taxon>
    </lineage>
</organism>
<feature type="non-terminal residue" evidence="1">
    <location>
        <position position="92"/>
    </location>
</feature>
<gene>
    <name evidence="1" type="ORF">B0H17DRAFT_862423</name>
</gene>
<evidence type="ECO:0000313" key="1">
    <source>
        <dbReference type="EMBL" id="KAJ7697395.1"/>
    </source>
</evidence>
<reference evidence="1" key="1">
    <citation type="submission" date="2023-03" db="EMBL/GenBank/DDBJ databases">
        <title>Massive genome expansion in bonnet fungi (Mycena s.s.) driven by repeated elements and novel gene families across ecological guilds.</title>
        <authorList>
            <consortium name="Lawrence Berkeley National Laboratory"/>
            <person name="Harder C.B."/>
            <person name="Miyauchi S."/>
            <person name="Viragh M."/>
            <person name="Kuo A."/>
            <person name="Thoen E."/>
            <person name="Andreopoulos B."/>
            <person name="Lu D."/>
            <person name="Skrede I."/>
            <person name="Drula E."/>
            <person name="Henrissat B."/>
            <person name="Morin E."/>
            <person name="Kohler A."/>
            <person name="Barry K."/>
            <person name="LaButti K."/>
            <person name="Morin E."/>
            <person name="Salamov A."/>
            <person name="Lipzen A."/>
            <person name="Mereny Z."/>
            <person name="Hegedus B."/>
            <person name="Baldrian P."/>
            <person name="Stursova M."/>
            <person name="Weitz H."/>
            <person name="Taylor A."/>
            <person name="Grigoriev I.V."/>
            <person name="Nagy L.G."/>
            <person name="Martin F."/>
            <person name="Kauserud H."/>
        </authorList>
    </citation>
    <scope>NUCLEOTIDE SEQUENCE</scope>
    <source>
        <strain evidence="1">CBHHK067</strain>
    </source>
</reference>
<comment type="caution">
    <text evidence="1">The sequence shown here is derived from an EMBL/GenBank/DDBJ whole genome shotgun (WGS) entry which is preliminary data.</text>
</comment>
<evidence type="ECO:0000313" key="2">
    <source>
        <dbReference type="Proteomes" id="UP001221757"/>
    </source>
</evidence>
<keyword evidence="2" id="KW-1185">Reference proteome</keyword>
<dbReference type="Proteomes" id="UP001221757">
    <property type="component" value="Unassembled WGS sequence"/>
</dbReference>
<name>A0AAD7DRL2_MYCRO</name>
<sequence>SNFPTFRILIEEHASGKGLLGYVKGTITEPSPLSGTTTPVATAVYSTVPSLEEWTYHDGVAKSLIVTNILDPIGLGVKRDGTAKECWDSVVN</sequence>
<dbReference type="EMBL" id="JARKIE010000030">
    <property type="protein sequence ID" value="KAJ7697395.1"/>
    <property type="molecule type" value="Genomic_DNA"/>
</dbReference>
<protein>
    <submittedName>
        <fullName evidence="1">Uncharacterized protein</fullName>
    </submittedName>
</protein>
<dbReference type="AlphaFoldDB" id="A0AAD7DRL2"/>
<proteinExistence type="predicted"/>